<proteinExistence type="predicted"/>
<accession>A0A1W1EF84</accession>
<dbReference type="EMBL" id="FPKX01000059">
    <property type="protein sequence ID" value="SFZ98694.1"/>
    <property type="molecule type" value="Genomic_DNA"/>
</dbReference>
<gene>
    <name evidence="2" type="ORF">MNB_SV-5-357</name>
</gene>
<keyword evidence="1" id="KW-1133">Transmembrane helix</keyword>
<evidence type="ECO:0000256" key="1">
    <source>
        <dbReference type="SAM" id="Phobius"/>
    </source>
</evidence>
<sequence>MKIKNQNDLDKLIICNNCHTLHEIHAIKDGNSACCTECKSVLYRYDSKLIDRALSLSITGLIFFILANFFPLISLNMLGNEQYISLPETIMALFENGFFLVGILCAFLIFIFPLMVFVINILLYTLLKMKKGKDVTKNLLILLSHISPWSMADIFFISILVALVKLAAFGQIHIGVSLWALMAFVLIDIYITKSINKSELWMLRDKILIKGENKH</sequence>
<dbReference type="AlphaFoldDB" id="A0A1W1EF84"/>
<evidence type="ECO:0000313" key="2">
    <source>
        <dbReference type="EMBL" id="SFZ98694.1"/>
    </source>
</evidence>
<keyword evidence="1" id="KW-0472">Membrane</keyword>
<feature type="transmembrane region" description="Helical" evidence="1">
    <location>
        <begin position="98"/>
        <end position="127"/>
    </location>
</feature>
<organism evidence="2">
    <name type="scientific">hydrothermal vent metagenome</name>
    <dbReference type="NCBI Taxonomy" id="652676"/>
    <lineage>
        <taxon>unclassified sequences</taxon>
        <taxon>metagenomes</taxon>
        <taxon>ecological metagenomes</taxon>
    </lineage>
</organism>
<protein>
    <submittedName>
        <fullName evidence="2">Paraquat-inducible protein A</fullName>
    </submittedName>
</protein>
<feature type="transmembrane region" description="Helical" evidence="1">
    <location>
        <begin position="170"/>
        <end position="191"/>
    </location>
</feature>
<feature type="transmembrane region" description="Helical" evidence="1">
    <location>
        <begin position="53"/>
        <end position="78"/>
    </location>
</feature>
<reference evidence="2" key="1">
    <citation type="submission" date="2016-10" db="EMBL/GenBank/DDBJ databases">
        <authorList>
            <person name="de Groot N.N."/>
        </authorList>
    </citation>
    <scope>NUCLEOTIDE SEQUENCE</scope>
</reference>
<feature type="transmembrane region" description="Helical" evidence="1">
    <location>
        <begin position="139"/>
        <end position="164"/>
    </location>
</feature>
<keyword evidence="1" id="KW-0812">Transmembrane</keyword>
<dbReference type="Pfam" id="PF04403">
    <property type="entry name" value="PqiA"/>
    <property type="match status" value="1"/>
</dbReference>
<name>A0A1W1EF84_9ZZZZ</name>
<dbReference type="InterPro" id="IPR007498">
    <property type="entry name" value="PqiA-like"/>
</dbReference>